<keyword evidence="3" id="KW-1185">Reference proteome</keyword>
<dbReference type="Proteomes" id="UP000824280">
    <property type="component" value="Chromosome"/>
</dbReference>
<accession>A0ABX8ZGM1</accession>
<dbReference type="RefSeq" id="WP_221422301.1">
    <property type="nucleotide sequence ID" value="NZ_CP081297.1"/>
</dbReference>
<name>A0ABX8ZGM1_9SPHN</name>
<evidence type="ECO:0000313" key="2">
    <source>
        <dbReference type="EMBL" id="QZD86759.1"/>
    </source>
</evidence>
<evidence type="ECO:0000313" key="3">
    <source>
        <dbReference type="Proteomes" id="UP000824280"/>
    </source>
</evidence>
<protein>
    <submittedName>
        <fullName evidence="2">Uncharacterized protein</fullName>
    </submittedName>
</protein>
<feature type="chain" id="PRO_5046602567" evidence="1">
    <location>
        <begin position="18"/>
        <end position="120"/>
    </location>
</feature>
<keyword evidence="1" id="KW-0732">Signal</keyword>
<gene>
    <name evidence="2" type="ORF">K3166_11200</name>
</gene>
<organism evidence="2 3">
    <name type="scientific">Qipengyuania psychrotolerans</name>
    <dbReference type="NCBI Taxonomy" id="2867238"/>
    <lineage>
        <taxon>Bacteria</taxon>
        <taxon>Pseudomonadati</taxon>
        <taxon>Pseudomonadota</taxon>
        <taxon>Alphaproteobacteria</taxon>
        <taxon>Sphingomonadales</taxon>
        <taxon>Erythrobacteraceae</taxon>
        <taxon>Qipengyuania</taxon>
    </lineage>
</organism>
<proteinExistence type="predicted"/>
<reference evidence="2 3" key="1">
    <citation type="submission" date="2021-08" db="EMBL/GenBank/DDBJ databases">
        <title>Comparative Genomics Analysis of the Genus Qipengyuania Reveals Extensive Genetic Diversity and Metabolic Versatility, Including the Description of Fifteen Novel Species.</title>
        <authorList>
            <person name="Liu Y."/>
        </authorList>
    </citation>
    <scope>NUCLEOTIDE SEQUENCE [LARGE SCALE GENOMIC DNA]</scope>
    <source>
        <strain evidence="2 3">1XM2-8</strain>
    </source>
</reference>
<dbReference type="EMBL" id="CP081297">
    <property type="protein sequence ID" value="QZD86759.1"/>
    <property type="molecule type" value="Genomic_DNA"/>
</dbReference>
<evidence type="ECO:0000256" key="1">
    <source>
        <dbReference type="SAM" id="SignalP"/>
    </source>
</evidence>
<sequence>MRKLILLVAVLASPVLAQDAPAVPQLNMQQQASLKCGTAFATVARGQTDGDAAMLEYPDMTVRGLEFFVRTAATLMDETGADREAMRALAMTEVTALASDPASLSEIMPACLLMLDASGL</sequence>
<feature type="signal peptide" evidence="1">
    <location>
        <begin position="1"/>
        <end position="17"/>
    </location>
</feature>